<dbReference type="EC" id="2.7.13.3" evidence="3"/>
<keyword evidence="4 8" id="KW-0597">Phosphoprotein</keyword>
<feature type="domain" description="HAMP" evidence="13">
    <location>
        <begin position="220"/>
        <end position="272"/>
    </location>
</feature>
<keyword evidence="10" id="KW-1133">Transmembrane helix</keyword>
<feature type="domain" description="Histidine kinase" evidence="11">
    <location>
        <begin position="532"/>
        <end position="754"/>
    </location>
</feature>
<dbReference type="PANTHER" id="PTHR45339">
    <property type="entry name" value="HYBRID SIGNAL TRANSDUCTION HISTIDINE KINASE J"/>
    <property type="match status" value="1"/>
</dbReference>
<feature type="modified residue" description="4-aspartylphosphate" evidence="8">
    <location>
        <position position="863"/>
    </location>
</feature>
<proteinExistence type="predicted"/>
<evidence type="ECO:0000256" key="2">
    <source>
        <dbReference type="ARBA" id="ARBA00004370"/>
    </source>
</evidence>
<dbReference type="SMART" id="SM00387">
    <property type="entry name" value="HATPase_c"/>
    <property type="match status" value="1"/>
</dbReference>
<dbReference type="GO" id="GO:0000155">
    <property type="term" value="F:phosphorelay sensor kinase activity"/>
    <property type="evidence" value="ECO:0007669"/>
    <property type="project" value="InterPro"/>
</dbReference>
<dbReference type="InterPro" id="IPR003594">
    <property type="entry name" value="HATPase_dom"/>
</dbReference>
<comment type="caution">
    <text evidence="8">Lacks conserved residue(s) required for the propagation of feature annotation.</text>
</comment>
<keyword evidence="5" id="KW-0808">Transferase</keyword>
<dbReference type="SMART" id="SM00388">
    <property type="entry name" value="HisKA"/>
    <property type="match status" value="1"/>
</dbReference>
<dbReference type="InterPro" id="IPR005467">
    <property type="entry name" value="His_kinase_dom"/>
</dbReference>
<feature type="transmembrane region" description="Helical" evidence="10">
    <location>
        <begin position="180"/>
        <end position="199"/>
    </location>
</feature>
<dbReference type="PANTHER" id="PTHR45339:SF1">
    <property type="entry name" value="HYBRID SIGNAL TRANSDUCTION HISTIDINE KINASE J"/>
    <property type="match status" value="1"/>
</dbReference>
<keyword evidence="15" id="KW-1185">Reference proteome</keyword>
<accession>A0A841NC64</accession>
<dbReference type="Proteomes" id="UP000589738">
    <property type="component" value="Unassembled WGS sequence"/>
</dbReference>
<dbReference type="PRINTS" id="PR00344">
    <property type="entry name" value="BCTRLSENSOR"/>
</dbReference>
<dbReference type="SUPFAM" id="SSF47384">
    <property type="entry name" value="Homodimeric domain of signal transducing histidine kinase"/>
    <property type="match status" value="1"/>
</dbReference>
<dbReference type="InterPro" id="IPR003660">
    <property type="entry name" value="HAMP_dom"/>
</dbReference>
<feature type="domain" description="Response regulatory" evidence="12">
    <location>
        <begin position="1079"/>
        <end position="1196"/>
    </location>
</feature>
<dbReference type="SUPFAM" id="SSF158472">
    <property type="entry name" value="HAMP domain-like"/>
    <property type="match status" value="1"/>
</dbReference>
<dbReference type="SMART" id="SM00065">
    <property type="entry name" value="GAF"/>
    <property type="match status" value="1"/>
</dbReference>
<dbReference type="Gene3D" id="1.10.287.130">
    <property type="match status" value="1"/>
</dbReference>
<dbReference type="Gene3D" id="3.40.50.2300">
    <property type="match status" value="3"/>
</dbReference>
<dbReference type="Pfam" id="PF00672">
    <property type="entry name" value="HAMP"/>
    <property type="match status" value="1"/>
</dbReference>
<evidence type="ECO:0000256" key="6">
    <source>
        <dbReference type="ARBA" id="ARBA00022777"/>
    </source>
</evidence>
<dbReference type="SUPFAM" id="SSF55781">
    <property type="entry name" value="GAF domain-like"/>
    <property type="match status" value="1"/>
</dbReference>
<dbReference type="SMART" id="SM00304">
    <property type="entry name" value="HAMP"/>
    <property type="match status" value="1"/>
</dbReference>
<dbReference type="Pfam" id="PF13185">
    <property type="entry name" value="GAF_2"/>
    <property type="match status" value="1"/>
</dbReference>
<feature type="domain" description="Response regulatory" evidence="12">
    <location>
        <begin position="814"/>
        <end position="927"/>
    </location>
</feature>
<dbReference type="CDD" id="cd17546">
    <property type="entry name" value="REC_hyHK_CKI1_RcsC-like"/>
    <property type="match status" value="1"/>
</dbReference>
<evidence type="ECO:0000259" key="12">
    <source>
        <dbReference type="PROSITE" id="PS50110"/>
    </source>
</evidence>
<evidence type="ECO:0000256" key="7">
    <source>
        <dbReference type="ARBA" id="ARBA00023012"/>
    </source>
</evidence>
<evidence type="ECO:0000256" key="5">
    <source>
        <dbReference type="ARBA" id="ARBA00022679"/>
    </source>
</evidence>
<dbReference type="SUPFAM" id="SSF55874">
    <property type="entry name" value="ATPase domain of HSP90 chaperone/DNA topoisomerase II/histidine kinase"/>
    <property type="match status" value="1"/>
</dbReference>
<evidence type="ECO:0000256" key="4">
    <source>
        <dbReference type="ARBA" id="ARBA00022553"/>
    </source>
</evidence>
<dbReference type="Pfam" id="PF02518">
    <property type="entry name" value="HATPase_c"/>
    <property type="match status" value="1"/>
</dbReference>
<dbReference type="InterPro" id="IPR011006">
    <property type="entry name" value="CheY-like_superfamily"/>
</dbReference>
<dbReference type="InterPro" id="IPR003018">
    <property type="entry name" value="GAF"/>
</dbReference>
<dbReference type="EMBL" id="JACHLC010000001">
    <property type="protein sequence ID" value="MBB6369622.1"/>
    <property type="molecule type" value="Genomic_DNA"/>
</dbReference>
<dbReference type="InterPro" id="IPR036097">
    <property type="entry name" value="HisK_dim/P_sf"/>
</dbReference>
<evidence type="ECO:0000256" key="9">
    <source>
        <dbReference type="SAM" id="Coils"/>
    </source>
</evidence>
<dbReference type="PROSITE" id="PS50109">
    <property type="entry name" value="HIS_KIN"/>
    <property type="match status" value="1"/>
</dbReference>
<dbReference type="GO" id="GO:0016020">
    <property type="term" value="C:membrane"/>
    <property type="evidence" value="ECO:0007669"/>
    <property type="project" value="UniProtKB-SubCell"/>
</dbReference>
<keyword evidence="9" id="KW-0175">Coiled coil</keyword>
<organism evidence="14 15">
    <name type="scientific">Chryseobacterium shigense</name>
    <dbReference type="NCBI Taxonomy" id="297244"/>
    <lineage>
        <taxon>Bacteria</taxon>
        <taxon>Pseudomonadati</taxon>
        <taxon>Bacteroidota</taxon>
        <taxon>Flavobacteriia</taxon>
        <taxon>Flavobacteriales</taxon>
        <taxon>Weeksellaceae</taxon>
        <taxon>Chryseobacterium group</taxon>
        <taxon>Chryseobacterium</taxon>
    </lineage>
</organism>
<dbReference type="Gene3D" id="6.10.340.10">
    <property type="match status" value="1"/>
</dbReference>
<comment type="catalytic activity">
    <reaction evidence="1">
        <text>ATP + protein L-histidine = ADP + protein N-phospho-L-histidine.</text>
        <dbReference type="EC" id="2.7.13.3"/>
    </reaction>
</comment>
<dbReference type="CDD" id="cd00082">
    <property type="entry name" value="HisKA"/>
    <property type="match status" value="1"/>
</dbReference>
<reference evidence="14 15" key="1">
    <citation type="submission" date="2020-08" db="EMBL/GenBank/DDBJ databases">
        <title>Functional genomics of gut bacteria from endangered species of beetles.</title>
        <authorList>
            <person name="Carlos-Shanley C."/>
        </authorList>
    </citation>
    <scope>NUCLEOTIDE SEQUENCE [LARGE SCALE GENOMIC DNA]</scope>
    <source>
        <strain evidence="14 15">S00136</strain>
    </source>
</reference>
<keyword evidence="10" id="KW-0812">Transmembrane</keyword>
<evidence type="ECO:0000259" key="11">
    <source>
        <dbReference type="PROSITE" id="PS50109"/>
    </source>
</evidence>
<dbReference type="Gene3D" id="3.30.450.40">
    <property type="match status" value="1"/>
</dbReference>
<gene>
    <name evidence="14" type="ORF">HNP36_000675</name>
</gene>
<dbReference type="InterPro" id="IPR036890">
    <property type="entry name" value="HATPase_C_sf"/>
</dbReference>
<evidence type="ECO:0000256" key="10">
    <source>
        <dbReference type="SAM" id="Phobius"/>
    </source>
</evidence>
<feature type="modified residue" description="4-aspartylphosphate" evidence="8">
    <location>
        <position position="1129"/>
    </location>
</feature>
<feature type="coiled-coil region" evidence="9">
    <location>
        <begin position="432"/>
        <end position="508"/>
    </location>
</feature>
<dbReference type="InterPro" id="IPR029016">
    <property type="entry name" value="GAF-like_dom_sf"/>
</dbReference>
<keyword evidence="6 14" id="KW-0418">Kinase</keyword>
<dbReference type="CDD" id="cd06225">
    <property type="entry name" value="HAMP"/>
    <property type="match status" value="1"/>
</dbReference>
<evidence type="ECO:0000313" key="15">
    <source>
        <dbReference type="Proteomes" id="UP000589738"/>
    </source>
</evidence>
<dbReference type="CDD" id="cd16922">
    <property type="entry name" value="HATPase_EvgS-ArcB-TorS-like"/>
    <property type="match status" value="1"/>
</dbReference>
<dbReference type="Pfam" id="PF05227">
    <property type="entry name" value="CHASE3"/>
    <property type="match status" value="1"/>
</dbReference>
<dbReference type="InterPro" id="IPR007891">
    <property type="entry name" value="CHASE3"/>
</dbReference>
<dbReference type="CDD" id="cd19410">
    <property type="entry name" value="HK9-like_sensor"/>
    <property type="match status" value="1"/>
</dbReference>
<evidence type="ECO:0000256" key="3">
    <source>
        <dbReference type="ARBA" id="ARBA00012438"/>
    </source>
</evidence>
<comment type="subcellular location">
    <subcellularLocation>
        <location evidence="2">Membrane</location>
    </subcellularLocation>
</comment>
<dbReference type="RefSeq" id="WP_184160412.1">
    <property type="nucleotide sequence ID" value="NZ_JACHLC010000001.1"/>
</dbReference>
<dbReference type="Gene3D" id="3.30.565.10">
    <property type="entry name" value="Histidine kinase-like ATPase, C-terminal domain"/>
    <property type="match status" value="1"/>
</dbReference>
<protein>
    <recommendedName>
        <fullName evidence="3">histidine kinase</fullName>
        <ecNumber evidence="3">2.7.13.3</ecNumber>
    </recommendedName>
</protein>
<dbReference type="SUPFAM" id="SSF52172">
    <property type="entry name" value="CheY-like"/>
    <property type="match status" value="3"/>
</dbReference>
<feature type="domain" description="Response regulatory" evidence="12">
    <location>
        <begin position="936"/>
        <end position="1049"/>
    </location>
</feature>
<dbReference type="InterPro" id="IPR004358">
    <property type="entry name" value="Sig_transdc_His_kin-like_C"/>
</dbReference>
<dbReference type="Pfam" id="PF00072">
    <property type="entry name" value="Response_reg"/>
    <property type="match status" value="2"/>
</dbReference>
<dbReference type="SMART" id="SM00448">
    <property type="entry name" value="REC"/>
    <property type="match status" value="3"/>
</dbReference>
<dbReference type="PROSITE" id="PS50110">
    <property type="entry name" value="RESPONSE_REGULATORY"/>
    <property type="match status" value="3"/>
</dbReference>
<evidence type="ECO:0000256" key="1">
    <source>
        <dbReference type="ARBA" id="ARBA00000085"/>
    </source>
</evidence>
<keyword evidence="7" id="KW-0902">Two-component regulatory system</keyword>
<comment type="caution">
    <text evidence="14">The sequence shown here is derived from an EMBL/GenBank/DDBJ whole genome shotgun (WGS) entry which is preliminary data.</text>
</comment>
<name>A0A841NC64_9FLAO</name>
<dbReference type="AlphaFoldDB" id="A0A841NC64"/>
<dbReference type="Pfam" id="PF00512">
    <property type="entry name" value="HisKA"/>
    <property type="match status" value="1"/>
</dbReference>
<dbReference type="InterPro" id="IPR001789">
    <property type="entry name" value="Sig_transdc_resp-reg_receiver"/>
</dbReference>
<sequence>MPKKIIRNLQFGVGLSLLILIASSVASYVSIQKQMDHRESLSKSRRSITAVKDVLVALLDAETGNRGYQLTGRETFLEPYNRSLNEYGQAIERAKALDISDKKQLERLHALEENVKNNVDNLKQFVQNRKKGIVMTQEQILMSKTYMDKCRRIVRDFVQYEESQLEIKNRDLNRSSGTTVIFIIVSAIAAVVVTVFFYIKLRADLIRRENLEKQLRAKDLEISKRVSAIREIANRVANGDYSQKAVDNSQDDLGDLADSLNHMTDSLKKSFDKINKSDWRQKGLALLNESLVGNKSVKEASDESLNQLVSYGKCINGALYLFDEGILKLSTAFGLENTMKKTFEPGEGMVGQAFTSEKIQAYNNLNEDDFTVSFASSKIKINGILLVPVHADGHCIGIFELGSVSDFDEDRISYFAECSRNIGIALNAAKGREKEQQLLEETQAQSEELQVQHSELENLNTELEAQTQKLQASEEELKVQQEELMQANAELEERSRMLEEKNHLIAERNSEIQKKVEELALSTKYKSEFLANMSHELRTPLNSILLLSRLMAENPDENLNEDQIESAKVIQSSGSSLLTLIDEILDLAKIESGKMSLEYQDVIINDVVTDLKNLFNPVIQEKKIKFDVHIDGNVEKTIETDRLRVDQVLRNLLSNALKFTTEGSINLNITKDPKNNSFIIFTVKDTGIGIPEEKQAIIFEAFQQADGSTRRRFGGTGLGLSISREIARLLGGELTLKSKVNEGSEFSLVIPVTAVSEIVQPENDQHLVDVIRGDVEEIQNILEDTESPDVPVEILPIPEAIEDDRDEITAQDKVILIVEDDIHFAKALLKYARMNRYKGVVVVRGDYALSAAVQYHPQAILLDVQLPVKDGWQVMDELKSNAVTRHIPVHMMSVLQLEKESLMKGAIDFINKPMALDKMTDVFRKIEEALQKSPQKVLIVENNAKHASALAYYLSNFNISLSVENNVEDSVKALTSHVDCVILEASKANEYQVIESIKSYEGLENLPIIIFTEHSLSKSEELKIKQYADSIVVKTAHSYERILDEVGLFLHLVEEKNNSVETARNKVLGSLTEVLSGKKILITDDDVRNIFSLTKALEKYKVEVVVAMDGKHALEQIKEHKDIDVILMDMMMPEMDGYETIREIRKMPAFTRLPIIAITAKSMIGDREKCIVAGASDYISKPVDIDQLLSLLRVWLYES</sequence>
<evidence type="ECO:0000259" key="13">
    <source>
        <dbReference type="PROSITE" id="PS50885"/>
    </source>
</evidence>
<evidence type="ECO:0000256" key="8">
    <source>
        <dbReference type="PROSITE-ProRule" id="PRU00169"/>
    </source>
</evidence>
<dbReference type="InterPro" id="IPR003661">
    <property type="entry name" value="HisK_dim/P_dom"/>
</dbReference>
<evidence type="ECO:0000313" key="14">
    <source>
        <dbReference type="EMBL" id="MBB6369622.1"/>
    </source>
</evidence>
<dbReference type="FunFam" id="3.30.565.10:FF:000010">
    <property type="entry name" value="Sensor histidine kinase RcsC"/>
    <property type="match status" value="1"/>
</dbReference>
<keyword evidence="10" id="KW-0472">Membrane</keyword>
<dbReference type="PROSITE" id="PS50885">
    <property type="entry name" value="HAMP"/>
    <property type="match status" value="1"/>
</dbReference>